<dbReference type="EMBL" id="CYYW01000004">
    <property type="protein sequence ID" value="CUN72621.1"/>
    <property type="molecule type" value="Genomic_DNA"/>
</dbReference>
<gene>
    <name evidence="1" type="ORF">ERS852417_00877</name>
</gene>
<evidence type="ECO:0000313" key="1">
    <source>
        <dbReference type="EMBL" id="CUN72621.1"/>
    </source>
</evidence>
<accession>A0A173Z8H9</accession>
<sequence length="182" mass="21890">MTRDELKFDYFDWMYGLVCDTKYPKKLSYRKLLNFLHNMDFTYQLTMDSNRFEDGIELRYRFGYENGYDCSVIANYLDDSPCSVLEMLIALSIRLEKHIMDDPEIGDRTGQWFWNMITNLGLGSMDDRKFNENRVEDIVTRFLERQYEPNGQGGLFTLENCHYDLRKVEIWYQACWYLDSIT</sequence>
<dbReference type="RefSeq" id="WP_055223460.1">
    <property type="nucleotide sequence ID" value="NZ_CYYW01000004.1"/>
</dbReference>
<organism evidence="1 2">
    <name type="scientific">Agathobacter rectalis</name>
    <dbReference type="NCBI Taxonomy" id="39491"/>
    <lineage>
        <taxon>Bacteria</taxon>
        <taxon>Bacillati</taxon>
        <taxon>Bacillota</taxon>
        <taxon>Clostridia</taxon>
        <taxon>Lachnospirales</taxon>
        <taxon>Lachnospiraceae</taxon>
        <taxon>Agathobacter</taxon>
    </lineage>
</organism>
<evidence type="ECO:0000313" key="2">
    <source>
        <dbReference type="Proteomes" id="UP000095384"/>
    </source>
</evidence>
<dbReference type="AlphaFoldDB" id="A0A173Z8H9"/>
<dbReference type="Proteomes" id="UP000095384">
    <property type="component" value="Unassembled WGS sequence"/>
</dbReference>
<protein>
    <submittedName>
        <fullName evidence="1">Uncharacterized protein</fullName>
    </submittedName>
</protein>
<name>A0A173Z8H9_9FIRM</name>
<reference evidence="1 2" key="1">
    <citation type="submission" date="2015-09" db="EMBL/GenBank/DDBJ databases">
        <authorList>
            <consortium name="Pathogen Informatics"/>
        </authorList>
    </citation>
    <scope>NUCLEOTIDE SEQUENCE [LARGE SCALE GENOMIC DNA]</scope>
    <source>
        <strain evidence="1 2">2789STDY5608860</strain>
    </source>
</reference>
<proteinExistence type="predicted"/>